<dbReference type="EMBL" id="KB644410">
    <property type="protein sequence ID" value="EPS27297.1"/>
    <property type="molecule type" value="Genomic_DNA"/>
</dbReference>
<dbReference type="AlphaFoldDB" id="S8AZ81"/>
<proteinExistence type="predicted"/>
<gene>
    <name evidence="1" type="ORF">PDE_02240</name>
</gene>
<sequence>MQSGQRKQANSQVTVNTETIRVPYLGGIEAAYQMSREYDSMKPTVVFVNAFTTSSEPYRD</sequence>
<dbReference type="PhylomeDB" id="S8AZ81"/>
<reference evidence="1 2" key="1">
    <citation type="journal article" date="2013" name="PLoS ONE">
        <title>Genomic and secretomic analyses reveal unique features of the lignocellulolytic enzyme system of Penicillium decumbens.</title>
        <authorList>
            <person name="Liu G."/>
            <person name="Zhang L."/>
            <person name="Wei X."/>
            <person name="Zou G."/>
            <person name="Qin Y."/>
            <person name="Ma L."/>
            <person name="Li J."/>
            <person name="Zheng H."/>
            <person name="Wang S."/>
            <person name="Wang C."/>
            <person name="Xun L."/>
            <person name="Zhao G.-P."/>
            <person name="Zhou Z."/>
            <person name="Qu Y."/>
        </authorList>
    </citation>
    <scope>NUCLEOTIDE SEQUENCE [LARGE SCALE GENOMIC DNA]</scope>
    <source>
        <strain evidence="2">114-2 / CGMCC 5302</strain>
    </source>
</reference>
<keyword evidence="2" id="KW-1185">Reference proteome</keyword>
<name>S8AZ81_PENO1</name>
<dbReference type="STRING" id="933388.S8AZ81"/>
<dbReference type="Proteomes" id="UP000019376">
    <property type="component" value="Unassembled WGS sequence"/>
</dbReference>
<evidence type="ECO:0000313" key="2">
    <source>
        <dbReference type="Proteomes" id="UP000019376"/>
    </source>
</evidence>
<organism evidence="1 2">
    <name type="scientific">Penicillium oxalicum (strain 114-2 / CGMCC 5302)</name>
    <name type="common">Penicillium decumbens</name>
    <dbReference type="NCBI Taxonomy" id="933388"/>
    <lineage>
        <taxon>Eukaryota</taxon>
        <taxon>Fungi</taxon>
        <taxon>Dikarya</taxon>
        <taxon>Ascomycota</taxon>
        <taxon>Pezizomycotina</taxon>
        <taxon>Eurotiomycetes</taxon>
        <taxon>Eurotiomycetidae</taxon>
        <taxon>Eurotiales</taxon>
        <taxon>Aspergillaceae</taxon>
        <taxon>Penicillium</taxon>
    </lineage>
</organism>
<protein>
    <submittedName>
        <fullName evidence="1">Uncharacterized protein</fullName>
    </submittedName>
</protein>
<dbReference type="HOGENOM" id="CLU_2942528_0_0_1"/>
<accession>S8AZ81</accession>
<evidence type="ECO:0000313" key="1">
    <source>
        <dbReference type="EMBL" id="EPS27297.1"/>
    </source>
</evidence>